<proteinExistence type="predicted"/>
<reference evidence="3" key="1">
    <citation type="submission" date="2017-02" db="UniProtKB">
        <authorList>
            <consortium name="WormBaseParasite"/>
        </authorList>
    </citation>
    <scope>IDENTIFICATION</scope>
</reference>
<evidence type="ECO:0000313" key="1">
    <source>
        <dbReference type="EMBL" id="VDL80646.1"/>
    </source>
</evidence>
<dbReference type="Proteomes" id="UP000271162">
    <property type="component" value="Unassembled WGS sequence"/>
</dbReference>
<evidence type="ECO:0000313" key="2">
    <source>
        <dbReference type="Proteomes" id="UP000271162"/>
    </source>
</evidence>
<name>A0A0N4YJA2_NIPBR</name>
<accession>A0A0N4YJA2</accession>
<reference evidence="1 2" key="2">
    <citation type="submission" date="2018-11" db="EMBL/GenBank/DDBJ databases">
        <authorList>
            <consortium name="Pathogen Informatics"/>
        </authorList>
    </citation>
    <scope>NUCLEOTIDE SEQUENCE [LARGE SCALE GENOMIC DNA]</scope>
</reference>
<protein>
    <submittedName>
        <fullName evidence="3">Major sperm protein (inferred by orthology to a C. elegans protein)</fullName>
    </submittedName>
</protein>
<dbReference type="STRING" id="27835.A0A0N4YJA2"/>
<dbReference type="AlphaFoldDB" id="A0A0N4YJA2"/>
<dbReference type="WBParaSite" id="NBR_0001703201-mRNA-1">
    <property type="protein sequence ID" value="NBR_0001703201-mRNA-1"/>
    <property type="gene ID" value="NBR_0001703201"/>
</dbReference>
<dbReference type="EMBL" id="UYSL01022525">
    <property type="protein sequence ID" value="VDL80646.1"/>
    <property type="molecule type" value="Genomic_DNA"/>
</dbReference>
<organism evidence="3">
    <name type="scientific">Nippostrongylus brasiliensis</name>
    <name type="common">Rat hookworm</name>
    <dbReference type="NCBI Taxonomy" id="27835"/>
    <lineage>
        <taxon>Eukaryota</taxon>
        <taxon>Metazoa</taxon>
        <taxon>Ecdysozoa</taxon>
        <taxon>Nematoda</taxon>
        <taxon>Chromadorea</taxon>
        <taxon>Rhabditida</taxon>
        <taxon>Rhabditina</taxon>
        <taxon>Rhabditomorpha</taxon>
        <taxon>Strongyloidea</taxon>
        <taxon>Heligmosomidae</taxon>
        <taxon>Nippostrongylus</taxon>
    </lineage>
</organism>
<sequence length="91" mass="10932">MIRVSQCHGILKGGEELYITLYLLSSDDWPREVCEYTWRRHKIAVESLKIPDYIRPKNEFEATRISREIFQYSAMYNPLQRMYSKISILLE</sequence>
<evidence type="ECO:0000313" key="3">
    <source>
        <dbReference type="WBParaSite" id="NBR_0001703201-mRNA-1"/>
    </source>
</evidence>
<gene>
    <name evidence="1" type="ORF">NBR_LOCUS17033</name>
</gene>
<keyword evidence="2" id="KW-1185">Reference proteome</keyword>
<dbReference type="OMA" id="WPREVCE"/>